<reference evidence="1" key="1">
    <citation type="submission" date="2020-05" db="EMBL/GenBank/DDBJ databases">
        <authorList>
            <person name="Chiriac C."/>
            <person name="Salcher M."/>
            <person name="Ghai R."/>
            <person name="Kavagutti S V."/>
        </authorList>
    </citation>
    <scope>NUCLEOTIDE SEQUENCE</scope>
</reference>
<accession>A0A6J5Z200</accession>
<organism evidence="1">
    <name type="scientific">freshwater metagenome</name>
    <dbReference type="NCBI Taxonomy" id="449393"/>
    <lineage>
        <taxon>unclassified sequences</taxon>
        <taxon>metagenomes</taxon>
        <taxon>ecological metagenomes</taxon>
    </lineage>
</organism>
<protein>
    <submittedName>
        <fullName evidence="1">Unannotated protein</fullName>
    </submittedName>
</protein>
<sequence length="113" mass="11577">MAIADQSAYSAANLISASFATITGSFPPHSKTTGIIDSAQLAATFFAVLVEPVNEILFTLDCVKAFPVSGNPVTVVKMFSKGATWANESASHLPTPGVNSDGLKTTAFPAASA</sequence>
<evidence type="ECO:0000313" key="1">
    <source>
        <dbReference type="EMBL" id="CAB4335247.1"/>
    </source>
</evidence>
<dbReference type="AlphaFoldDB" id="A0A6J5Z200"/>
<gene>
    <name evidence="1" type="ORF">UFOPK4028_00492</name>
</gene>
<dbReference type="EMBL" id="CAESAC010000052">
    <property type="protein sequence ID" value="CAB4335247.1"/>
    <property type="molecule type" value="Genomic_DNA"/>
</dbReference>
<proteinExistence type="predicted"/>
<name>A0A6J5Z200_9ZZZZ</name>